<accession>A0AC60R2Q4</accession>
<organism evidence="1 2">
    <name type="scientific">Ixodes persulcatus</name>
    <name type="common">Taiga tick</name>
    <dbReference type="NCBI Taxonomy" id="34615"/>
    <lineage>
        <taxon>Eukaryota</taxon>
        <taxon>Metazoa</taxon>
        <taxon>Ecdysozoa</taxon>
        <taxon>Arthropoda</taxon>
        <taxon>Chelicerata</taxon>
        <taxon>Arachnida</taxon>
        <taxon>Acari</taxon>
        <taxon>Parasitiformes</taxon>
        <taxon>Ixodida</taxon>
        <taxon>Ixodoidea</taxon>
        <taxon>Ixodidae</taxon>
        <taxon>Ixodinae</taxon>
        <taxon>Ixodes</taxon>
    </lineage>
</organism>
<protein>
    <submittedName>
        <fullName evidence="1">Uncharacterized protein</fullName>
    </submittedName>
</protein>
<evidence type="ECO:0000313" key="2">
    <source>
        <dbReference type="Proteomes" id="UP000805193"/>
    </source>
</evidence>
<name>A0AC60R2Q4_IXOPE</name>
<keyword evidence="2" id="KW-1185">Reference proteome</keyword>
<dbReference type="Proteomes" id="UP000805193">
    <property type="component" value="Unassembled WGS sequence"/>
</dbReference>
<comment type="caution">
    <text evidence="1">The sequence shown here is derived from an EMBL/GenBank/DDBJ whole genome shotgun (WGS) entry which is preliminary data.</text>
</comment>
<dbReference type="EMBL" id="JABSTQ010000321">
    <property type="protein sequence ID" value="KAG0445478.1"/>
    <property type="molecule type" value="Genomic_DNA"/>
</dbReference>
<evidence type="ECO:0000313" key="1">
    <source>
        <dbReference type="EMBL" id="KAG0445478.1"/>
    </source>
</evidence>
<reference evidence="1 2" key="1">
    <citation type="journal article" date="2020" name="Cell">
        <title>Large-Scale Comparative Analyses of Tick Genomes Elucidate Their Genetic Diversity and Vector Capacities.</title>
        <authorList>
            <consortium name="Tick Genome and Microbiome Consortium (TIGMIC)"/>
            <person name="Jia N."/>
            <person name="Wang J."/>
            <person name="Shi W."/>
            <person name="Du L."/>
            <person name="Sun Y."/>
            <person name="Zhan W."/>
            <person name="Jiang J.F."/>
            <person name="Wang Q."/>
            <person name="Zhang B."/>
            <person name="Ji P."/>
            <person name="Bell-Sakyi L."/>
            <person name="Cui X.M."/>
            <person name="Yuan T.T."/>
            <person name="Jiang B.G."/>
            <person name="Yang W.F."/>
            <person name="Lam T.T."/>
            <person name="Chang Q.C."/>
            <person name="Ding S.J."/>
            <person name="Wang X.J."/>
            <person name="Zhu J.G."/>
            <person name="Ruan X.D."/>
            <person name="Zhao L."/>
            <person name="Wei J.T."/>
            <person name="Ye R.Z."/>
            <person name="Que T.C."/>
            <person name="Du C.H."/>
            <person name="Zhou Y.H."/>
            <person name="Cheng J.X."/>
            <person name="Dai P.F."/>
            <person name="Guo W.B."/>
            <person name="Han X.H."/>
            <person name="Huang E.J."/>
            <person name="Li L.F."/>
            <person name="Wei W."/>
            <person name="Gao Y.C."/>
            <person name="Liu J.Z."/>
            <person name="Shao H.Z."/>
            <person name="Wang X."/>
            <person name="Wang C.C."/>
            <person name="Yang T.C."/>
            <person name="Huo Q.B."/>
            <person name="Li W."/>
            <person name="Chen H.Y."/>
            <person name="Chen S.E."/>
            <person name="Zhou L.G."/>
            <person name="Ni X.B."/>
            <person name="Tian J.H."/>
            <person name="Sheng Y."/>
            <person name="Liu T."/>
            <person name="Pan Y.S."/>
            <person name="Xia L.Y."/>
            <person name="Li J."/>
            <person name="Zhao F."/>
            <person name="Cao W.C."/>
        </authorList>
    </citation>
    <scope>NUCLEOTIDE SEQUENCE [LARGE SCALE GENOMIC DNA]</scope>
    <source>
        <strain evidence="1">Iper-2018</strain>
    </source>
</reference>
<sequence>MWKIIGDQADGLSDTVTLPECYLHFAHSFLTLFHSAVFTLEKSNLEPTELYAVMMNLNRQLKNWTEDKFFGIEAKALETLLSSEKVQRESLNLYDRTLTYLEKWSDFDNSLFKKLAELEVCKGVPGILAEVSTGELFGIDFQEHGDESGTYPRGGPMFLGAERSKSGRSPPPYPPGNT</sequence>
<proteinExistence type="predicted"/>
<gene>
    <name evidence="1" type="ORF">HPB47_014765</name>
</gene>